<dbReference type="AlphaFoldDB" id="A0A0F7FWH8"/>
<feature type="region of interest" description="Disordered" evidence="1">
    <location>
        <begin position="130"/>
        <end position="195"/>
    </location>
</feature>
<protein>
    <submittedName>
        <fullName evidence="3">Uncharacterized protein</fullName>
    </submittedName>
</protein>
<gene>
    <name evidence="3" type="ORF">SXIM_33010</name>
</gene>
<evidence type="ECO:0000313" key="4">
    <source>
        <dbReference type="Proteomes" id="UP000034034"/>
    </source>
</evidence>
<feature type="compositionally biased region" description="Basic and acidic residues" evidence="1">
    <location>
        <begin position="140"/>
        <end position="151"/>
    </location>
</feature>
<dbReference type="KEGG" id="sxi:SXIM_33010"/>
<keyword evidence="2" id="KW-0812">Transmembrane</keyword>
<feature type="compositionally biased region" description="Low complexity" evidence="1">
    <location>
        <begin position="154"/>
        <end position="166"/>
    </location>
</feature>
<feature type="transmembrane region" description="Helical" evidence="2">
    <location>
        <begin position="70"/>
        <end position="88"/>
    </location>
</feature>
<dbReference type="EMBL" id="CP009922">
    <property type="protein sequence ID" value="AKG44685.1"/>
    <property type="molecule type" value="Genomic_DNA"/>
</dbReference>
<feature type="transmembrane region" description="Helical" evidence="2">
    <location>
        <begin position="44"/>
        <end position="65"/>
    </location>
</feature>
<name>A0A0F7FWH8_9ACTN</name>
<evidence type="ECO:0000256" key="2">
    <source>
        <dbReference type="SAM" id="Phobius"/>
    </source>
</evidence>
<keyword evidence="4" id="KW-1185">Reference proteome</keyword>
<dbReference type="STRING" id="408015.SXIM_33010"/>
<sequence length="195" mass="20614">MLAVLGAAAALLGVFADWYGSRTGRSFRITQLFTSTGITGDKAALFNGLFLVMLVAAVVAALAIVLRSGWLSLLSSVLVLGFTILWMVRQYQVADSLLFGRGGLGWGWASTMIGGFLLLLSAAAMAGRSGQGRHARPRHERYPEEPSHGEVVEGPWAAGDAPGTGAAPPPPQDRRPRWRPGDEGEDEGGRGRDAA</sequence>
<dbReference type="PATRIC" id="fig|408015.6.peg.3341"/>
<keyword evidence="2" id="KW-1133">Transmembrane helix</keyword>
<feature type="compositionally biased region" description="Basic and acidic residues" evidence="1">
    <location>
        <begin position="172"/>
        <end position="195"/>
    </location>
</feature>
<organism evidence="3 4">
    <name type="scientific">Streptomyces xiamenensis</name>
    <dbReference type="NCBI Taxonomy" id="408015"/>
    <lineage>
        <taxon>Bacteria</taxon>
        <taxon>Bacillati</taxon>
        <taxon>Actinomycetota</taxon>
        <taxon>Actinomycetes</taxon>
        <taxon>Kitasatosporales</taxon>
        <taxon>Streptomycetaceae</taxon>
        <taxon>Streptomyces</taxon>
    </lineage>
</organism>
<proteinExistence type="predicted"/>
<dbReference type="Proteomes" id="UP000034034">
    <property type="component" value="Chromosome"/>
</dbReference>
<evidence type="ECO:0000313" key="3">
    <source>
        <dbReference type="EMBL" id="AKG44685.1"/>
    </source>
</evidence>
<accession>A0A0F7FWH8</accession>
<dbReference type="HOGENOM" id="CLU_1395674_0_0_11"/>
<keyword evidence="2" id="KW-0472">Membrane</keyword>
<reference evidence="3" key="1">
    <citation type="submission" date="2019-08" db="EMBL/GenBank/DDBJ databases">
        <title>Complete genome sequence of a mangrove-derived Streptomyces xiamenensis.</title>
        <authorList>
            <person name="Xu J."/>
        </authorList>
    </citation>
    <scope>NUCLEOTIDE SEQUENCE</scope>
    <source>
        <strain evidence="3">318</strain>
    </source>
</reference>
<evidence type="ECO:0000256" key="1">
    <source>
        <dbReference type="SAM" id="MobiDB-lite"/>
    </source>
</evidence>
<feature type="transmembrane region" description="Helical" evidence="2">
    <location>
        <begin position="108"/>
        <end position="127"/>
    </location>
</feature>